<protein>
    <submittedName>
        <fullName evidence="2">Uncharacterized protein</fullName>
    </submittedName>
</protein>
<keyword evidence="1" id="KW-1133">Transmembrane helix</keyword>
<sequence>MPTPPLADPATIIQIPHLALYGAAINLIATGIIVMIGCVVLRHVSYDNTLVAMVTFGTAVINFPIQLTSLSIVQVLVATHRESKSRTEVSFVNGKYTVLGGKQFTRETWSCMMGNLYLSQEPWSTNACSEYHYARYTMTVMTVVSFLIIAVAYFPCKNALFRRSKVEVGKA</sequence>
<gene>
    <name evidence="2" type="ORF">K504DRAFT_538597</name>
</gene>
<evidence type="ECO:0000313" key="3">
    <source>
        <dbReference type="Proteomes" id="UP000799428"/>
    </source>
</evidence>
<reference evidence="2" key="1">
    <citation type="journal article" date="2020" name="Stud. Mycol.">
        <title>101 Dothideomycetes genomes: a test case for predicting lifestyles and emergence of pathogens.</title>
        <authorList>
            <person name="Haridas S."/>
            <person name="Albert R."/>
            <person name="Binder M."/>
            <person name="Bloem J."/>
            <person name="Labutti K."/>
            <person name="Salamov A."/>
            <person name="Andreopoulos B."/>
            <person name="Baker S."/>
            <person name="Barry K."/>
            <person name="Bills G."/>
            <person name="Bluhm B."/>
            <person name="Cannon C."/>
            <person name="Castanera R."/>
            <person name="Culley D."/>
            <person name="Daum C."/>
            <person name="Ezra D."/>
            <person name="Gonzalez J."/>
            <person name="Henrissat B."/>
            <person name="Kuo A."/>
            <person name="Liang C."/>
            <person name="Lipzen A."/>
            <person name="Lutzoni F."/>
            <person name="Magnuson J."/>
            <person name="Mondo S."/>
            <person name="Nolan M."/>
            <person name="Ohm R."/>
            <person name="Pangilinan J."/>
            <person name="Park H.-J."/>
            <person name="Ramirez L."/>
            <person name="Alfaro M."/>
            <person name="Sun H."/>
            <person name="Tritt A."/>
            <person name="Yoshinaga Y."/>
            <person name="Zwiers L.-H."/>
            <person name="Turgeon B."/>
            <person name="Goodwin S."/>
            <person name="Spatafora J."/>
            <person name="Crous P."/>
            <person name="Grigoriev I."/>
        </authorList>
    </citation>
    <scope>NUCLEOTIDE SEQUENCE</scope>
    <source>
        <strain evidence="2">CBS 279.74</strain>
    </source>
</reference>
<evidence type="ECO:0000313" key="2">
    <source>
        <dbReference type="EMBL" id="KAF2703788.1"/>
    </source>
</evidence>
<dbReference type="AlphaFoldDB" id="A0A6G1JTB9"/>
<evidence type="ECO:0000256" key="1">
    <source>
        <dbReference type="SAM" id="Phobius"/>
    </source>
</evidence>
<dbReference type="EMBL" id="MU005785">
    <property type="protein sequence ID" value="KAF2703788.1"/>
    <property type="molecule type" value="Genomic_DNA"/>
</dbReference>
<name>A0A6G1JTB9_9PLEO</name>
<keyword evidence="1" id="KW-0472">Membrane</keyword>
<dbReference type="Proteomes" id="UP000799428">
    <property type="component" value="Unassembled WGS sequence"/>
</dbReference>
<feature type="transmembrane region" description="Helical" evidence="1">
    <location>
        <begin position="53"/>
        <end position="77"/>
    </location>
</feature>
<accession>A0A6G1JTB9</accession>
<proteinExistence type="predicted"/>
<feature type="transmembrane region" description="Helical" evidence="1">
    <location>
        <begin position="133"/>
        <end position="154"/>
    </location>
</feature>
<feature type="transmembrane region" description="Helical" evidence="1">
    <location>
        <begin position="20"/>
        <end position="41"/>
    </location>
</feature>
<organism evidence="2 3">
    <name type="scientific">Pleomassaria siparia CBS 279.74</name>
    <dbReference type="NCBI Taxonomy" id="1314801"/>
    <lineage>
        <taxon>Eukaryota</taxon>
        <taxon>Fungi</taxon>
        <taxon>Dikarya</taxon>
        <taxon>Ascomycota</taxon>
        <taxon>Pezizomycotina</taxon>
        <taxon>Dothideomycetes</taxon>
        <taxon>Pleosporomycetidae</taxon>
        <taxon>Pleosporales</taxon>
        <taxon>Pleomassariaceae</taxon>
        <taxon>Pleomassaria</taxon>
    </lineage>
</organism>
<keyword evidence="1" id="KW-0812">Transmembrane</keyword>
<keyword evidence="3" id="KW-1185">Reference proteome</keyword>
<dbReference type="OrthoDB" id="3782375at2759"/>